<gene>
    <name evidence="1" type="ORF">J7T54_004962</name>
</gene>
<dbReference type="AlphaFoldDB" id="A0A9P9Y1K1"/>
<protein>
    <submittedName>
        <fullName evidence="1">Uncharacterized protein</fullName>
    </submittedName>
</protein>
<dbReference type="RefSeq" id="XP_051362652.1">
    <property type="nucleotide sequence ID" value="XM_051506004.1"/>
</dbReference>
<accession>A0A9P9Y1K1</accession>
<sequence>MSDFPVHLRISFPLVRGYAYERTEIALAFRERGMVDQLMAAVAARTEQALYEAPKTPPTKIMTIERKRNGETEARHVGRNRQETLEVLEGLRIAERDFEFGNLLDMYVPGFLYLMQRDYYTQDVCDELGMQPARHFPGMPKKKGQCERSFELRHLFDVIVSRLPLCEAMEFPDYDPGMKPMLLSLGRADERGSRRITHKYPMEMRTVVEVQALFMDWSVRDEERMLLWIGYDGDGSLPRFLRLGSALEVEWGSDMF</sequence>
<proteinExistence type="predicted"/>
<name>A0A9P9Y1K1_9HYPO</name>
<dbReference type="OrthoDB" id="10275400at2759"/>
<reference evidence="1" key="2">
    <citation type="submission" date="2022-07" db="EMBL/GenBank/DDBJ databases">
        <authorList>
            <person name="Goncalves M.F.M."/>
            <person name="Hilario S."/>
            <person name="Van De Peer Y."/>
            <person name="Esteves A.C."/>
            <person name="Alves A."/>
        </authorList>
    </citation>
    <scope>NUCLEOTIDE SEQUENCE</scope>
    <source>
        <strain evidence="1">MUM 19.33</strain>
    </source>
</reference>
<dbReference type="EMBL" id="JAGIXG020000018">
    <property type="protein sequence ID" value="KAI6781796.1"/>
    <property type="molecule type" value="Genomic_DNA"/>
</dbReference>
<dbReference type="Proteomes" id="UP001055219">
    <property type="component" value="Unassembled WGS sequence"/>
</dbReference>
<keyword evidence="2" id="KW-1185">Reference proteome</keyword>
<evidence type="ECO:0000313" key="2">
    <source>
        <dbReference type="Proteomes" id="UP001055219"/>
    </source>
</evidence>
<comment type="caution">
    <text evidence="1">The sequence shown here is derived from an EMBL/GenBank/DDBJ whole genome shotgun (WGS) entry which is preliminary data.</text>
</comment>
<evidence type="ECO:0000313" key="1">
    <source>
        <dbReference type="EMBL" id="KAI6781796.1"/>
    </source>
</evidence>
<dbReference type="GeneID" id="75831448"/>
<reference evidence="1" key="1">
    <citation type="journal article" date="2021" name="J Fungi (Basel)">
        <title>Genomic and Metabolomic Analyses of the Marine Fungus Emericellopsis cladophorae: Insights into Saltwater Adaptability Mechanisms and Its Biosynthetic Potential.</title>
        <authorList>
            <person name="Goncalves M.F.M."/>
            <person name="Hilario S."/>
            <person name="Van de Peer Y."/>
            <person name="Esteves A.C."/>
            <person name="Alves A."/>
        </authorList>
    </citation>
    <scope>NUCLEOTIDE SEQUENCE</scope>
    <source>
        <strain evidence="1">MUM 19.33</strain>
    </source>
</reference>
<organism evidence="1 2">
    <name type="scientific">Emericellopsis cladophorae</name>
    <dbReference type="NCBI Taxonomy" id="2686198"/>
    <lineage>
        <taxon>Eukaryota</taxon>
        <taxon>Fungi</taxon>
        <taxon>Dikarya</taxon>
        <taxon>Ascomycota</taxon>
        <taxon>Pezizomycotina</taxon>
        <taxon>Sordariomycetes</taxon>
        <taxon>Hypocreomycetidae</taxon>
        <taxon>Hypocreales</taxon>
        <taxon>Bionectriaceae</taxon>
        <taxon>Emericellopsis</taxon>
    </lineage>
</organism>